<dbReference type="SUPFAM" id="SSF50494">
    <property type="entry name" value="Trypsin-like serine proteases"/>
    <property type="match status" value="1"/>
</dbReference>
<organism evidence="4 5">
    <name type="scientific">Streptomyces lutosisoli</name>
    <dbReference type="NCBI Taxonomy" id="2665721"/>
    <lineage>
        <taxon>Bacteria</taxon>
        <taxon>Bacillati</taxon>
        <taxon>Actinomycetota</taxon>
        <taxon>Actinomycetes</taxon>
        <taxon>Kitasatosporales</taxon>
        <taxon>Streptomycetaceae</taxon>
        <taxon>Streptomyces</taxon>
    </lineage>
</organism>
<dbReference type="SUPFAM" id="SSF52540">
    <property type="entry name" value="P-loop containing nucleoside triphosphate hydrolases"/>
    <property type="match status" value="2"/>
</dbReference>
<evidence type="ECO:0000259" key="2">
    <source>
        <dbReference type="Pfam" id="PF07693"/>
    </source>
</evidence>
<feature type="region of interest" description="Disordered" evidence="1">
    <location>
        <begin position="974"/>
        <end position="1006"/>
    </location>
</feature>
<dbReference type="InterPro" id="IPR043504">
    <property type="entry name" value="Peptidase_S1_PA_chymotrypsin"/>
</dbReference>
<dbReference type="Proteomes" id="UP001596957">
    <property type="component" value="Unassembled WGS sequence"/>
</dbReference>
<evidence type="ECO:0000313" key="5">
    <source>
        <dbReference type="Proteomes" id="UP001596957"/>
    </source>
</evidence>
<feature type="compositionally biased region" description="Polar residues" evidence="1">
    <location>
        <begin position="486"/>
        <end position="500"/>
    </location>
</feature>
<dbReference type="InterPro" id="IPR052754">
    <property type="entry name" value="NTPase_KAP_P-loop"/>
</dbReference>
<gene>
    <name evidence="4" type="ORF">ACFQZP_46135</name>
</gene>
<dbReference type="Pfam" id="PF25199">
    <property type="entry name" value="nSTAND_NTPase5"/>
    <property type="match status" value="1"/>
</dbReference>
<feature type="region of interest" description="Disordered" evidence="1">
    <location>
        <begin position="479"/>
        <end position="504"/>
    </location>
</feature>
<dbReference type="Gene3D" id="2.40.10.10">
    <property type="entry name" value="Trypsin-like serine proteases"/>
    <property type="match status" value="1"/>
</dbReference>
<reference evidence="5" key="1">
    <citation type="journal article" date="2019" name="Int. J. Syst. Evol. Microbiol.">
        <title>The Global Catalogue of Microorganisms (GCM) 10K type strain sequencing project: providing services to taxonomists for standard genome sequencing and annotation.</title>
        <authorList>
            <consortium name="The Broad Institute Genomics Platform"/>
            <consortium name="The Broad Institute Genome Sequencing Center for Infectious Disease"/>
            <person name="Wu L."/>
            <person name="Ma J."/>
        </authorList>
    </citation>
    <scope>NUCLEOTIDE SEQUENCE [LARGE SCALE GENOMIC DNA]</scope>
    <source>
        <strain evidence="5">CGMCC 4.7198</strain>
    </source>
</reference>
<evidence type="ECO:0000259" key="3">
    <source>
        <dbReference type="Pfam" id="PF25199"/>
    </source>
</evidence>
<dbReference type="EMBL" id="JBHTEC010000008">
    <property type="protein sequence ID" value="MFD0288856.1"/>
    <property type="molecule type" value="Genomic_DNA"/>
</dbReference>
<dbReference type="PANTHER" id="PTHR22674:SF6">
    <property type="entry name" value="NTPASE KAP FAMILY P-LOOP DOMAIN-CONTAINING PROTEIN 1"/>
    <property type="match status" value="1"/>
</dbReference>
<dbReference type="InterPro" id="IPR027417">
    <property type="entry name" value="P-loop_NTPase"/>
</dbReference>
<dbReference type="InterPro" id="IPR011646">
    <property type="entry name" value="KAP_P-loop"/>
</dbReference>
<dbReference type="RefSeq" id="WP_381250677.1">
    <property type="nucleotide sequence ID" value="NZ_JBHTBI010000005.1"/>
</dbReference>
<dbReference type="InterPro" id="IPR057574">
    <property type="entry name" value="nSTAND_NTPase5_dom"/>
</dbReference>
<name>A0ABW2VWN5_9ACTN</name>
<evidence type="ECO:0000256" key="1">
    <source>
        <dbReference type="SAM" id="MobiDB-lite"/>
    </source>
</evidence>
<dbReference type="Pfam" id="PF07693">
    <property type="entry name" value="KAP_NTPase"/>
    <property type="match status" value="1"/>
</dbReference>
<protein>
    <submittedName>
        <fullName evidence="4">P-loop NTPase fold protein</fullName>
    </submittedName>
</protein>
<feature type="domain" description="Novel STAND NTPase 5" evidence="3">
    <location>
        <begin position="261"/>
        <end position="361"/>
    </location>
</feature>
<dbReference type="InterPro" id="IPR009003">
    <property type="entry name" value="Peptidase_S1_PA"/>
</dbReference>
<comment type="caution">
    <text evidence="4">The sequence shown here is derived from an EMBL/GenBank/DDBJ whole genome shotgun (WGS) entry which is preliminary data.</text>
</comment>
<proteinExistence type="predicted"/>
<dbReference type="PANTHER" id="PTHR22674">
    <property type="entry name" value="NTPASE, KAP FAMILY P-LOOP DOMAIN-CONTAINING 1"/>
    <property type="match status" value="1"/>
</dbReference>
<feature type="compositionally biased region" description="Low complexity" evidence="1">
    <location>
        <begin position="986"/>
        <end position="1006"/>
    </location>
</feature>
<sequence length="1166" mass="128104">MGVDESRVAEITVGARLTGSGYLVANGLVLTAQHAVGFNSTNSDRLAVRFTDEDDWIACAVRWRSSGRLDAALLEITDERWLRGRRHVTTRWGTLAGRSRVDCTVTGFPQFAQRRTGIRDIERLPGVIEPTEGSATSGWVIRGVSSNVPPGLPLDGISEAPLDGLTGAPVFVDDLMIGMLSSLGSDGRLRATRTTQLARDNEFAQLVSSRSGVPLVPESVELARIARSPLPLRTFTSPVSLLAPETWALPFSGREKELQSLRDWSEGSGVQMCLCTAPPGFGKSRLALQFAVELARREWAVGVLRPDAPSRQLDGIAELQAPTLLVVDDGEAQTDQLLPVLEQAARRTSDTPFRLLVLARTEGPWWDSLIKRTKAAGTREALSTARAMPLPPQHILESGRAEAFENAVRGFVPLLSQIPDLSDQNWQEIAEGISEPALDDPAFDAVGSLQAAALRALLAAAPNTDELLRSLDEFEARVRNRPQARPESQSAQDPASSPGSLHTRGFGDRLAEADLIGRTAMVAAITDLLAPPKPDESATGADAHGPTVVALEGPWGSGKSTTMRFIEQELIQRRPQPDPKPERWSRRWWWSWWWRLPMPRHLSVRSALRILGSGRKETTRRGRHRAEALRGLPVIAHFNPWAHQSNEQIWAGLTRSIIEAAHPVLGADDRARERYWLFRNRLRLERRHLRRKLWRSLASPLLRLAVFALLPPLIAQLVKADQTYTVWGHTLTAPKLALAIPAGLLAAGLLHTVVRILFGRARSFLPGDVLDGPVLSGALAPGMGGTADPALRDPYFNARSGYLYLVQHDIRELLASLRGRGHELIVFIDDLDRCSPGTTAQVFEAINLFLSGALQDAAPCQTANQTEKTKWTVKAWRKIREKTGHKAMTAEQAQQAPKATDTRPQCRFVIGLDPAVVAGHLDQAFKDLQPEKSRPSNGDPSWGWTFLRKLIQLPVILPPITDTGLDEALSGLLGSVTQPTAPPTPQSAAPAGGGETEPAAQPTAEAPQTASLVFVPATDPGPDIRARALETNPAVRALIQQRLYDQPDLSIRETKRLLTIWQFYLRVVGHKERGADQLDVEQALHLVVLAEIAARWPALQSHLRRPVDGRPGLHWLALARQEDKAWEEARERTALQDERYNHACDALRALLQKHDGEQVAAMAERL</sequence>
<evidence type="ECO:0000313" key="4">
    <source>
        <dbReference type="EMBL" id="MFD0288856.1"/>
    </source>
</evidence>
<accession>A0ABW2VWN5</accession>
<dbReference type="CDD" id="cd02019">
    <property type="entry name" value="NK"/>
    <property type="match status" value="1"/>
</dbReference>
<keyword evidence="5" id="KW-1185">Reference proteome</keyword>
<feature type="domain" description="KAP NTPase" evidence="2">
    <location>
        <begin position="543"/>
        <end position="851"/>
    </location>
</feature>